<dbReference type="AlphaFoldDB" id="A0A8J9W0B3"/>
<feature type="chain" id="PRO_5035479284" evidence="2">
    <location>
        <begin position="29"/>
        <end position="594"/>
    </location>
</feature>
<sequence length="594" mass="67850">MSRINYIQIIINQLLLPWTFCINPVALALSARSEDANKKDEVQNKDKRQTDEGTSQFVYRTARKQEQVAPVEENQEDEKGDRLHSQEYRPGQVFSLNVQELLDLQPERKAPIASGQQLQQLYSNPQQEHRQNLQQFYYLEPQLSRQVALQPSHAVIARPHFTSNGGEASVGAALSVSDTGASSAESLDQELLALLGHQTRQDDVRPQTFTQPQQTQQIQAQNVAPQYQQVDVAYISKPNKKPTKLRPKVQIIPTQAPAAPQQYLIETTNVQQQQQQQHQQLQQFRAIPQNQRVPQTLRYVPIQTAPTAVQQNIYERPESQGLKVVPAPKLQALNPQYNNYRIQYQQEASPKQFRVVDTPRAQSVRQEQSRHLASNERPVTYLKRFPEPEKLRAAVSTEQTSYEGLSSVQRPTQITDQYYIRPIYRSNEQRNRYELPAIAIRPVEQARSIDSVKAPLSAIYVSKNITPKKVARPLVRLDQVSKLEQAQREQVYRIDQQQYSGTEQMNVEQHGQNFEDQRDQRAHLPPPKNNKAYTPEEFAALVAAGYSVTPVPVGQASHQIAQSRSGSEAIIVQQRRPVYSRRPHYLPLRGDDAP</sequence>
<keyword evidence="4" id="KW-1185">Reference proteome</keyword>
<feature type="non-terminal residue" evidence="3">
    <location>
        <position position="594"/>
    </location>
</feature>
<evidence type="ECO:0000313" key="3">
    <source>
        <dbReference type="EMBL" id="CAH0731830.1"/>
    </source>
</evidence>
<evidence type="ECO:0000313" key="4">
    <source>
        <dbReference type="Proteomes" id="UP000838878"/>
    </source>
</evidence>
<name>A0A8J9W0B3_9NEOP</name>
<protein>
    <submittedName>
        <fullName evidence="3">Uncharacterized protein</fullName>
    </submittedName>
</protein>
<feature type="region of interest" description="Disordered" evidence="1">
    <location>
        <begin position="33"/>
        <end position="89"/>
    </location>
</feature>
<feature type="compositionally biased region" description="Basic and acidic residues" evidence="1">
    <location>
        <begin position="77"/>
        <end position="87"/>
    </location>
</feature>
<dbReference type="EMBL" id="OV170229">
    <property type="protein sequence ID" value="CAH0731830.1"/>
    <property type="molecule type" value="Genomic_DNA"/>
</dbReference>
<feature type="signal peptide" evidence="2">
    <location>
        <begin position="1"/>
        <end position="28"/>
    </location>
</feature>
<accession>A0A8J9W0B3</accession>
<evidence type="ECO:0000256" key="2">
    <source>
        <dbReference type="SAM" id="SignalP"/>
    </source>
</evidence>
<keyword evidence="2" id="KW-0732">Signal</keyword>
<evidence type="ECO:0000256" key="1">
    <source>
        <dbReference type="SAM" id="MobiDB-lite"/>
    </source>
</evidence>
<organism evidence="3 4">
    <name type="scientific">Brenthis ino</name>
    <name type="common">lesser marbled fritillary</name>
    <dbReference type="NCBI Taxonomy" id="405034"/>
    <lineage>
        <taxon>Eukaryota</taxon>
        <taxon>Metazoa</taxon>
        <taxon>Ecdysozoa</taxon>
        <taxon>Arthropoda</taxon>
        <taxon>Hexapoda</taxon>
        <taxon>Insecta</taxon>
        <taxon>Pterygota</taxon>
        <taxon>Neoptera</taxon>
        <taxon>Endopterygota</taxon>
        <taxon>Lepidoptera</taxon>
        <taxon>Glossata</taxon>
        <taxon>Ditrysia</taxon>
        <taxon>Papilionoidea</taxon>
        <taxon>Nymphalidae</taxon>
        <taxon>Heliconiinae</taxon>
        <taxon>Argynnini</taxon>
        <taxon>Brenthis</taxon>
    </lineage>
</organism>
<reference evidence="3" key="1">
    <citation type="submission" date="2021-12" db="EMBL/GenBank/DDBJ databases">
        <authorList>
            <person name="Martin H S."/>
        </authorList>
    </citation>
    <scope>NUCLEOTIDE SEQUENCE</scope>
</reference>
<proteinExistence type="predicted"/>
<feature type="compositionally biased region" description="Basic and acidic residues" evidence="1">
    <location>
        <begin position="33"/>
        <end position="51"/>
    </location>
</feature>
<dbReference type="Proteomes" id="UP000838878">
    <property type="component" value="Chromosome 9"/>
</dbReference>
<dbReference type="OrthoDB" id="10057873at2759"/>
<gene>
    <name evidence="3" type="ORF">BINO364_LOCUS16610</name>
</gene>